<evidence type="ECO:0000259" key="1">
    <source>
        <dbReference type="Pfam" id="PF09087"/>
    </source>
</evidence>
<dbReference type="RefSeq" id="WP_006987664.1">
    <property type="nucleotide sequence ID" value="NZ_JH594606.1"/>
</dbReference>
<gene>
    <name evidence="2" type="ORF">Gilli_0628</name>
</gene>
<dbReference type="eggNOG" id="COG0366">
    <property type="taxonomic scope" value="Bacteria"/>
</dbReference>
<evidence type="ECO:0000313" key="3">
    <source>
        <dbReference type="Proteomes" id="UP000003844"/>
    </source>
</evidence>
<protein>
    <submittedName>
        <fullName evidence="2">Cyclomaltodextrinase</fullName>
    </submittedName>
</protein>
<sequence>MKKSLFILLFFGSISLYSQIDRVEPPFWWSGMQTEEAQLMFYGKDIATYEPSMAQAAVLSKITRTENLNCLFVMEASL</sequence>
<dbReference type="Proteomes" id="UP000003844">
    <property type="component" value="Unassembled WGS sequence"/>
</dbReference>
<dbReference type="AlphaFoldDB" id="H2BRM5"/>
<keyword evidence="3" id="KW-1185">Reference proteome</keyword>
<dbReference type="InterPro" id="IPR015171">
    <property type="entry name" value="Cyc-maltodext_N"/>
</dbReference>
<dbReference type="Pfam" id="PF09087">
    <property type="entry name" value="Cyc-maltodext_N"/>
    <property type="match status" value="1"/>
</dbReference>
<reference evidence="3" key="1">
    <citation type="journal article" date="2012" name="Stand. Genomic Sci.">
        <title>Genome sequence of the Antarctic rhodopsins-containing flavobacterium Gillisia limnaea type strain (R-8282(T)).</title>
        <authorList>
            <person name="Riedel T."/>
            <person name="Held B."/>
            <person name="Nolan M."/>
            <person name="Lucas S."/>
            <person name="Lapidus A."/>
            <person name="Tice H."/>
            <person name="Del Rio T.G."/>
            <person name="Cheng J.F."/>
            <person name="Han C."/>
            <person name="Tapia R."/>
            <person name="Goodwin L.A."/>
            <person name="Pitluck S."/>
            <person name="Liolios K."/>
            <person name="Mavromatis K."/>
            <person name="Pagani I."/>
            <person name="Ivanova N."/>
            <person name="Mikhailova N."/>
            <person name="Pati A."/>
            <person name="Chen A."/>
            <person name="Palaniappan K."/>
            <person name="Land M."/>
            <person name="Rohde M."/>
            <person name="Tindall B.J."/>
            <person name="Detter J.C."/>
            <person name="Goker M."/>
            <person name="Bristow J."/>
            <person name="Eisen J.A."/>
            <person name="Markowitz V."/>
            <person name="Hugenholtz P."/>
            <person name="Kyrpides N.C."/>
            <person name="Klenk H.P."/>
            <person name="Woyke T."/>
        </authorList>
    </citation>
    <scope>NUCLEOTIDE SEQUENCE [LARGE SCALE GENOMIC DNA]</scope>
    <source>
        <strain evidence="3">DSM 15749 / LMG 21470 / R-8282</strain>
    </source>
</reference>
<dbReference type="SUPFAM" id="SSF81296">
    <property type="entry name" value="E set domains"/>
    <property type="match status" value="1"/>
</dbReference>
<dbReference type="InterPro" id="IPR014756">
    <property type="entry name" value="Ig_E-set"/>
</dbReference>
<dbReference type="InterPro" id="IPR013783">
    <property type="entry name" value="Ig-like_fold"/>
</dbReference>
<dbReference type="HOGENOM" id="CLU_2617000_0_0_10"/>
<dbReference type="STRING" id="865937.Gilli_0628"/>
<dbReference type="EMBL" id="JH594606">
    <property type="protein sequence ID" value="EHQ01340.1"/>
    <property type="molecule type" value="Genomic_DNA"/>
</dbReference>
<evidence type="ECO:0000313" key="2">
    <source>
        <dbReference type="EMBL" id="EHQ01340.1"/>
    </source>
</evidence>
<dbReference type="OrthoDB" id="9805159at2"/>
<name>H2BRM5_GILLR</name>
<organism evidence="2 3">
    <name type="scientific">Gillisia limnaea (strain DSM 15749 / LMG 21470 / R-8282)</name>
    <dbReference type="NCBI Taxonomy" id="865937"/>
    <lineage>
        <taxon>Bacteria</taxon>
        <taxon>Pseudomonadati</taxon>
        <taxon>Bacteroidota</taxon>
        <taxon>Flavobacteriia</taxon>
        <taxon>Flavobacteriales</taxon>
        <taxon>Flavobacteriaceae</taxon>
        <taxon>Gillisia</taxon>
    </lineage>
</organism>
<accession>H2BRM5</accession>
<proteinExistence type="predicted"/>
<feature type="domain" description="Cyclomaltodextrinase N-terminal" evidence="1">
    <location>
        <begin position="22"/>
        <end position="73"/>
    </location>
</feature>
<dbReference type="Gene3D" id="2.60.40.10">
    <property type="entry name" value="Immunoglobulins"/>
    <property type="match status" value="1"/>
</dbReference>